<evidence type="ECO:0000259" key="4">
    <source>
        <dbReference type="PROSITE" id="PS50157"/>
    </source>
</evidence>
<dbReference type="InterPro" id="IPR036770">
    <property type="entry name" value="Ankyrin_rpt-contain_sf"/>
</dbReference>
<dbReference type="InterPro" id="IPR002110">
    <property type="entry name" value="Ankyrin_rpt"/>
</dbReference>
<dbReference type="SUPFAM" id="SSF48403">
    <property type="entry name" value="Ankyrin repeat"/>
    <property type="match status" value="1"/>
</dbReference>
<dbReference type="InParanoid" id="A0A3N4LLL2"/>
<dbReference type="SMART" id="SM00248">
    <property type="entry name" value="ANK"/>
    <property type="match status" value="3"/>
</dbReference>
<dbReference type="STRING" id="1051890.A0A3N4LLL2"/>
<evidence type="ECO:0000313" key="6">
    <source>
        <dbReference type="Proteomes" id="UP000267821"/>
    </source>
</evidence>
<keyword evidence="1" id="KW-0040">ANK repeat</keyword>
<feature type="repeat" description="ANK" evidence="1">
    <location>
        <begin position="629"/>
        <end position="652"/>
    </location>
</feature>
<gene>
    <name evidence="5" type="ORF">L211DRAFT_314263</name>
</gene>
<dbReference type="InterPro" id="IPR058925">
    <property type="entry name" value="zf-C2H2_AcuF"/>
</dbReference>
<dbReference type="GO" id="GO:0008270">
    <property type="term" value="F:zinc ion binding"/>
    <property type="evidence" value="ECO:0007669"/>
    <property type="project" value="UniProtKB-KW"/>
</dbReference>
<dbReference type="AlphaFoldDB" id="A0A3N4LLL2"/>
<accession>A0A3N4LLL2</accession>
<evidence type="ECO:0000313" key="5">
    <source>
        <dbReference type="EMBL" id="RPB22638.1"/>
    </source>
</evidence>
<dbReference type="InterPro" id="IPR013087">
    <property type="entry name" value="Znf_C2H2_type"/>
</dbReference>
<name>A0A3N4LLL2_9PEZI</name>
<evidence type="ECO:0000256" key="2">
    <source>
        <dbReference type="PROSITE-ProRule" id="PRU00042"/>
    </source>
</evidence>
<dbReference type="PROSITE" id="PS00028">
    <property type="entry name" value="ZINC_FINGER_C2H2_1"/>
    <property type="match status" value="1"/>
</dbReference>
<evidence type="ECO:0000256" key="1">
    <source>
        <dbReference type="PROSITE-ProRule" id="PRU00023"/>
    </source>
</evidence>
<dbReference type="OrthoDB" id="6133115at2759"/>
<dbReference type="EMBL" id="ML121550">
    <property type="protein sequence ID" value="RPB22638.1"/>
    <property type="molecule type" value="Genomic_DNA"/>
</dbReference>
<dbReference type="PANTHER" id="PTHR35391">
    <property type="entry name" value="C2H2-TYPE DOMAIN-CONTAINING PROTEIN-RELATED"/>
    <property type="match status" value="1"/>
</dbReference>
<dbReference type="PROSITE" id="PS50157">
    <property type="entry name" value="ZINC_FINGER_C2H2_2"/>
    <property type="match status" value="1"/>
</dbReference>
<dbReference type="Gene3D" id="1.25.40.20">
    <property type="entry name" value="Ankyrin repeat-containing domain"/>
    <property type="match status" value="1"/>
</dbReference>
<feature type="repeat" description="ANK" evidence="1">
    <location>
        <begin position="663"/>
        <end position="684"/>
    </location>
</feature>
<keyword evidence="2" id="KW-0863">Zinc-finger</keyword>
<proteinExistence type="predicted"/>
<dbReference type="Proteomes" id="UP000267821">
    <property type="component" value="Unassembled WGS sequence"/>
</dbReference>
<keyword evidence="6" id="KW-1185">Reference proteome</keyword>
<evidence type="ECO:0000256" key="3">
    <source>
        <dbReference type="SAM" id="MobiDB-lite"/>
    </source>
</evidence>
<keyword evidence="2" id="KW-0479">Metal-binding</keyword>
<organism evidence="5 6">
    <name type="scientific">Terfezia boudieri ATCC MYA-4762</name>
    <dbReference type="NCBI Taxonomy" id="1051890"/>
    <lineage>
        <taxon>Eukaryota</taxon>
        <taxon>Fungi</taxon>
        <taxon>Dikarya</taxon>
        <taxon>Ascomycota</taxon>
        <taxon>Pezizomycotina</taxon>
        <taxon>Pezizomycetes</taxon>
        <taxon>Pezizales</taxon>
        <taxon>Pezizaceae</taxon>
        <taxon>Terfezia</taxon>
    </lineage>
</organism>
<keyword evidence="2" id="KW-0862">Zinc</keyword>
<protein>
    <recommendedName>
        <fullName evidence="4">C2H2-type domain-containing protein</fullName>
    </recommendedName>
</protein>
<dbReference type="PROSITE" id="PS50297">
    <property type="entry name" value="ANK_REP_REGION"/>
    <property type="match status" value="2"/>
</dbReference>
<reference evidence="5 6" key="1">
    <citation type="journal article" date="2018" name="Nat. Ecol. Evol.">
        <title>Pezizomycetes genomes reveal the molecular basis of ectomycorrhizal truffle lifestyle.</title>
        <authorList>
            <person name="Murat C."/>
            <person name="Payen T."/>
            <person name="Noel B."/>
            <person name="Kuo A."/>
            <person name="Morin E."/>
            <person name="Chen J."/>
            <person name="Kohler A."/>
            <person name="Krizsan K."/>
            <person name="Balestrini R."/>
            <person name="Da Silva C."/>
            <person name="Montanini B."/>
            <person name="Hainaut M."/>
            <person name="Levati E."/>
            <person name="Barry K.W."/>
            <person name="Belfiori B."/>
            <person name="Cichocki N."/>
            <person name="Clum A."/>
            <person name="Dockter R.B."/>
            <person name="Fauchery L."/>
            <person name="Guy J."/>
            <person name="Iotti M."/>
            <person name="Le Tacon F."/>
            <person name="Lindquist E.A."/>
            <person name="Lipzen A."/>
            <person name="Malagnac F."/>
            <person name="Mello A."/>
            <person name="Molinier V."/>
            <person name="Miyauchi S."/>
            <person name="Poulain J."/>
            <person name="Riccioni C."/>
            <person name="Rubini A."/>
            <person name="Sitrit Y."/>
            <person name="Splivallo R."/>
            <person name="Traeger S."/>
            <person name="Wang M."/>
            <person name="Zifcakova L."/>
            <person name="Wipf D."/>
            <person name="Zambonelli A."/>
            <person name="Paolocci F."/>
            <person name="Nowrousian M."/>
            <person name="Ottonello S."/>
            <person name="Baldrian P."/>
            <person name="Spatafora J.W."/>
            <person name="Henrissat B."/>
            <person name="Nagy L.G."/>
            <person name="Aury J.M."/>
            <person name="Wincker P."/>
            <person name="Grigoriev I.V."/>
            <person name="Bonfante P."/>
            <person name="Martin F.M."/>
        </authorList>
    </citation>
    <scope>NUCLEOTIDE SEQUENCE [LARGE SCALE GENOMIC DNA]</scope>
    <source>
        <strain evidence="5 6">ATCC MYA-4762</strain>
    </source>
</reference>
<feature type="region of interest" description="Disordered" evidence="3">
    <location>
        <begin position="109"/>
        <end position="131"/>
    </location>
</feature>
<dbReference type="Pfam" id="PF12796">
    <property type="entry name" value="Ank_2"/>
    <property type="match status" value="1"/>
</dbReference>
<dbReference type="Pfam" id="PF26082">
    <property type="entry name" value="zf-C2H2_AcuF"/>
    <property type="match status" value="1"/>
</dbReference>
<dbReference type="PANTHER" id="PTHR35391:SF7">
    <property type="entry name" value="C2H2-TYPE DOMAIN-CONTAINING PROTEIN"/>
    <property type="match status" value="1"/>
</dbReference>
<dbReference type="PROSITE" id="PS50088">
    <property type="entry name" value="ANK_REPEAT"/>
    <property type="match status" value="2"/>
</dbReference>
<dbReference type="SMART" id="SM00355">
    <property type="entry name" value="ZnF_C2H2"/>
    <property type="match status" value="3"/>
</dbReference>
<feature type="domain" description="C2H2-type" evidence="4">
    <location>
        <begin position="411"/>
        <end position="440"/>
    </location>
</feature>
<sequence>MEIPHQPSIASCYQQSIARFEGVCRLLETPGYQNSHQNVFSLLSDELGRLRAWAGSCGAHRMPSSRLSLDHRLREASHIQERVTELLVELMNNLKDVVEVLVSVTETSTCSATQREPDSDSDSDSDSRIDFSPNHCAIQDGSVEEPNSDIDYIASNITHIITCLYKLSMIIHSPAPRDRLHKSQAIPVAHFLPYEKQHVQDKFPQAPDFLVERLAHANVVRRQLLKYYQLHQRNFGYGQPAGPEFSSDQRPVITDTTPPTTDNNKSSVLEISRPLVTCIDRKKEGTISTIVNSQTTVSAYTGPQELTFDPLSAAEVESEGGISRTSFSSSSGGIGGLYIPHAPSLFNEAPFQCPYCFLIIRPKNTDSWLRHIFKDLQPYICTFEDCAMPERLFRTRQAWYEHEVKYHRKHWLCKMCNISFTEALLLEEHIKAYHHTASDVAHILIEHCGVPVETAQICPLCATGHYPGQLQRHLARHLQELALFALPKVGAGEDLESMVSHTTQNLLQVEDDMDFQSPFGSIRNSNSTTASEPHLSVEHIKVPEEVVAESSKGPVLEVAGKMRGGEFEPEPELTTDSTADLLAEVKRDPNFKGILGRTRLSVAAAYGHEAIVRVLVGQAEVETNSKDYNGQTPLSLAAEKGHENVARLLFEREDVNADSKDTYGRTPLSWAAWGGHEDVVRLLIAREDMWMQAQRILMAKHLCHGRLGKDTRMWYGCSLNEKMWM</sequence>